<dbReference type="InterPro" id="IPR020845">
    <property type="entry name" value="AMP-binding_CS"/>
</dbReference>
<evidence type="ECO:0000256" key="13">
    <source>
        <dbReference type="ARBA" id="ARBA00023140"/>
    </source>
</evidence>
<feature type="transmembrane region" description="Helical" evidence="22">
    <location>
        <begin position="21"/>
        <end position="45"/>
    </location>
</feature>
<evidence type="ECO:0000256" key="20">
    <source>
        <dbReference type="ARBA" id="ARBA00068795"/>
    </source>
</evidence>
<evidence type="ECO:0000256" key="6">
    <source>
        <dbReference type="ARBA" id="ARBA00022692"/>
    </source>
</evidence>
<evidence type="ECO:0000256" key="9">
    <source>
        <dbReference type="ARBA" id="ARBA00022840"/>
    </source>
</evidence>
<evidence type="ECO:0000313" key="25">
    <source>
        <dbReference type="EMBL" id="VDM36711.1"/>
    </source>
</evidence>
<reference evidence="25 26" key="2">
    <citation type="submission" date="2018-11" db="EMBL/GenBank/DDBJ databases">
        <authorList>
            <consortium name="Pathogen Informatics"/>
        </authorList>
    </citation>
    <scope>NUCLEOTIDE SEQUENCE [LARGE SCALE GENOMIC DNA]</scope>
</reference>
<keyword evidence="8" id="KW-0443">Lipid metabolism</keyword>
<dbReference type="GO" id="GO:0005524">
    <property type="term" value="F:ATP binding"/>
    <property type="evidence" value="ECO:0007669"/>
    <property type="project" value="UniProtKB-KW"/>
</dbReference>
<gene>
    <name evidence="25" type="ORF">TCNE_LOCUS5550</name>
</gene>
<comment type="catalytic activity">
    <reaction evidence="18">
        <text>tetracosanoate + ATP + CoA = tetracosanoyl-CoA + AMP + diphosphate</text>
        <dbReference type="Rhea" id="RHEA:33639"/>
        <dbReference type="ChEBI" id="CHEBI:30616"/>
        <dbReference type="ChEBI" id="CHEBI:31014"/>
        <dbReference type="ChEBI" id="CHEBI:33019"/>
        <dbReference type="ChEBI" id="CHEBI:57287"/>
        <dbReference type="ChEBI" id="CHEBI:65052"/>
        <dbReference type="ChEBI" id="CHEBI:456215"/>
    </reaction>
    <physiologicalReaction direction="left-to-right" evidence="18">
        <dbReference type="Rhea" id="RHEA:33640"/>
    </physiologicalReaction>
</comment>
<dbReference type="FunFam" id="3.30.300.30:FF:000002">
    <property type="entry name" value="Long-chain fatty acid transport protein 1"/>
    <property type="match status" value="1"/>
</dbReference>
<keyword evidence="7" id="KW-0547">Nucleotide-binding</keyword>
<evidence type="ECO:0000256" key="18">
    <source>
        <dbReference type="ARBA" id="ARBA00048666"/>
    </source>
</evidence>
<dbReference type="Gene3D" id="3.30.300.30">
    <property type="match status" value="1"/>
</dbReference>
<dbReference type="GO" id="GO:0005324">
    <property type="term" value="F:long-chain fatty acid transmembrane transporter activity"/>
    <property type="evidence" value="ECO:0007669"/>
    <property type="project" value="TreeGrafter"/>
</dbReference>
<protein>
    <recommendedName>
        <fullName evidence="20">Very long-chain fatty acid transport protein</fullName>
        <ecNumber evidence="14">6.2.1.3</ecNumber>
    </recommendedName>
    <alternativeName>
        <fullName evidence="16">Long-chain-fatty-acid--CoA ligase</fullName>
    </alternativeName>
    <alternativeName>
        <fullName evidence="21">Very-long-chain acyl-CoA synthetase</fullName>
    </alternativeName>
</protein>
<evidence type="ECO:0000256" key="4">
    <source>
        <dbReference type="ARBA" id="ARBA00022475"/>
    </source>
</evidence>
<feature type="transmembrane region" description="Helical" evidence="22">
    <location>
        <begin position="310"/>
        <end position="331"/>
    </location>
</feature>
<comment type="catalytic activity">
    <reaction evidence="15">
        <text>a very long-chain fatty acid + ATP + CoA = a very long-chain fatty acyl-CoA + AMP + diphosphate</text>
        <dbReference type="Rhea" id="RHEA:54536"/>
        <dbReference type="ChEBI" id="CHEBI:30616"/>
        <dbReference type="ChEBI" id="CHEBI:33019"/>
        <dbReference type="ChEBI" id="CHEBI:57287"/>
        <dbReference type="ChEBI" id="CHEBI:58950"/>
        <dbReference type="ChEBI" id="CHEBI:138261"/>
        <dbReference type="ChEBI" id="CHEBI:456215"/>
    </reaction>
    <physiologicalReaction direction="left-to-right" evidence="15">
        <dbReference type="Rhea" id="RHEA:54537"/>
    </physiologicalReaction>
</comment>
<dbReference type="PANTHER" id="PTHR43107:SF24">
    <property type="entry name" value="AMP-BINDING DOMAIN-CONTAINING PROTEIN"/>
    <property type="match status" value="1"/>
</dbReference>
<dbReference type="FunFam" id="3.40.50.12780:FF:000019">
    <property type="entry name" value="Long-chain fatty acid transporter"/>
    <property type="match status" value="1"/>
</dbReference>
<dbReference type="SUPFAM" id="SSF56801">
    <property type="entry name" value="Acetyl-CoA synthetase-like"/>
    <property type="match status" value="1"/>
</dbReference>
<dbReference type="Proteomes" id="UP000050794">
    <property type="component" value="Unassembled WGS sequence"/>
</dbReference>
<keyword evidence="12 22" id="KW-0472">Membrane</keyword>
<keyword evidence="8" id="KW-0276">Fatty acid metabolism</keyword>
<keyword evidence="26" id="KW-1185">Reference proteome</keyword>
<comment type="function">
    <text evidence="19">Acyl-CoA synthetase required for both the import of long chain fatty acids (LCFAs) (C14-C18) and the activation very long chain fatty acids (VLCFAs) (C20-C26) by esterification of the fatty acids into metabolically active CoA-thioesters for subsequent degradation or incorporation into phospholipids. The transport and fatty acyl-CoA synthetase activities are genetically separable and are thus independent activities. Esterifies VLCFAs in the peroxisome matrix. The VLCFAs are actively transported into peroxisomes by a PXA1-PXA2 heterodimeric transporter in the peroxisomal membrane.</text>
</comment>
<comment type="subcellular location">
    <subcellularLocation>
        <location evidence="1">Cell membrane</location>
        <topology evidence="1">Multi-pass membrane protein</topology>
    </subcellularLocation>
    <subcellularLocation>
        <location evidence="17">Peroxisome membrane</location>
    </subcellularLocation>
</comment>
<dbReference type="GO" id="GO:0005789">
    <property type="term" value="C:endoplasmic reticulum membrane"/>
    <property type="evidence" value="ECO:0007669"/>
    <property type="project" value="TreeGrafter"/>
</dbReference>
<evidence type="ECO:0000256" key="14">
    <source>
        <dbReference type="ARBA" id="ARBA00026121"/>
    </source>
</evidence>
<dbReference type="GO" id="GO:0005886">
    <property type="term" value="C:plasma membrane"/>
    <property type="evidence" value="ECO:0007669"/>
    <property type="project" value="UniProtKB-SubCell"/>
</dbReference>
<dbReference type="PANTHER" id="PTHR43107">
    <property type="entry name" value="LONG-CHAIN FATTY ACID TRANSPORT PROTEIN"/>
    <property type="match status" value="1"/>
</dbReference>
<accession>A0A183UAN0</accession>
<dbReference type="PROSITE" id="PS00455">
    <property type="entry name" value="AMP_BINDING"/>
    <property type="match status" value="1"/>
</dbReference>
<comment type="similarity">
    <text evidence="2">Belongs to the ATP-dependent AMP-binding enzyme family.</text>
</comment>
<reference evidence="27" key="1">
    <citation type="submission" date="2016-06" db="UniProtKB">
        <authorList>
            <consortium name="WormBaseParasite"/>
        </authorList>
    </citation>
    <scope>IDENTIFICATION</scope>
</reference>
<dbReference type="Gene3D" id="3.40.50.12780">
    <property type="entry name" value="N-terminal domain of ligase-like"/>
    <property type="match status" value="1"/>
</dbReference>
<dbReference type="Pfam" id="PF00501">
    <property type="entry name" value="AMP-binding"/>
    <property type="match status" value="1"/>
</dbReference>
<evidence type="ECO:0000256" key="12">
    <source>
        <dbReference type="ARBA" id="ARBA00023136"/>
    </source>
</evidence>
<keyword evidence="3" id="KW-0813">Transport</keyword>
<evidence type="ECO:0000259" key="23">
    <source>
        <dbReference type="Pfam" id="PF00501"/>
    </source>
</evidence>
<dbReference type="WBParaSite" id="TCNE_0000555001-mRNA-1">
    <property type="protein sequence ID" value="TCNE_0000555001-mRNA-1"/>
    <property type="gene ID" value="TCNE_0000555001"/>
</dbReference>
<keyword evidence="10 22" id="KW-1133">Transmembrane helix</keyword>
<sequence>MLCATNEPHKEEDAANAQIQLFPTMSFMCVEDVVSIGLLIATIAFNSVPAFYLLCGTLIVYITYIYGDFIYRSYLTLHRDLSGLYLLLTVKRDLNKKLADNRGLHELFLDIVAKQPNKTAVIDIETGRRFTFEEFNKEANKYANYFQSIGYRCGDVVALFMENCADMVAAWLGLSKIGVITAWINCNLKLEPLAHCMNTSNAKSVICSRNLCEVMNNTISEGLIERKQLKVYSIEATKSQSIIDLRSLFNTTSTNEPQKFDAVDFKSVLSFIYTSGTTGMPKAAVMKHFRYYSMVMGSARSFRIKPSDRIYISMPLYHTAAGIIGIGQVILTGCSAAIRKKFSASNFWKDCVKYDCTASQYIGEICRYLMAQPEIPEEKQHKVQLMYGNGLRAEIWQAFVDRFRVRIGEVYGSTEGTSNLVNIDGRVGSCGFLPISPLTSRLHPVRLVKVDDVTGEVMRGEHGLCIPCRPGQTGAMVSTIRKNNPLLIFEGYLNKGETSKKVIHDVFRKGDSAFVSGDILHWDRLGYLYFKDRTGDTYRWKGENVSTTEVEAILHPMQCVADATVYGVKVPGMEGRAGMAAVVMSENAYKDCEGFLKEIGTKMASSLPSYAVPVFIRLCSSVDRTGTFKLVKTNLRKLGYRPGLADDRVFYRDSSSGRYLPLDEKILACLDNAQFSRL</sequence>
<dbReference type="GO" id="GO:0044539">
    <property type="term" value="P:long-chain fatty acid import into cell"/>
    <property type="evidence" value="ECO:0007669"/>
    <property type="project" value="TreeGrafter"/>
</dbReference>
<evidence type="ECO:0000259" key="24">
    <source>
        <dbReference type="Pfam" id="PF13193"/>
    </source>
</evidence>
<evidence type="ECO:0000313" key="27">
    <source>
        <dbReference type="WBParaSite" id="TCNE_0000555001-mRNA-1"/>
    </source>
</evidence>
<evidence type="ECO:0000256" key="10">
    <source>
        <dbReference type="ARBA" id="ARBA00022989"/>
    </source>
</evidence>
<evidence type="ECO:0000256" key="17">
    <source>
        <dbReference type="ARBA" id="ARBA00046271"/>
    </source>
</evidence>
<evidence type="ECO:0000256" key="22">
    <source>
        <dbReference type="SAM" id="Phobius"/>
    </source>
</evidence>
<evidence type="ECO:0000256" key="3">
    <source>
        <dbReference type="ARBA" id="ARBA00022448"/>
    </source>
</evidence>
<keyword evidence="4" id="KW-1003">Cell membrane</keyword>
<evidence type="ECO:0000256" key="2">
    <source>
        <dbReference type="ARBA" id="ARBA00006432"/>
    </source>
</evidence>
<feature type="transmembrane region" description="Helical" evidence="22">
    <location>
        <begin position="51"/>
        <end position="71"/>
    </location>
</feature>
<organism evidence="26 27">
    <name type="scientific">Toxocara canis</name>
    <name type="common">Canine roundworm</name>
    <dbReference type="NCBI Taxonomy" id="6265"/>
    <lineage>
        <taxon>Eukaryota</taxon>
        <taxon>Metazoa</taxon>
        <taxon>Ecdysozoa</taxon>
        <taxon>Nematoda</taxon>
        <taxon>Chromadorea</taxon>
        <taxon>Rhabditida</taxon>
        <taxon>Spirurina</taxon>
        <taxon>Ascaridomorpha</taxon>
        <taxon>Ascaridoidea</taxon>
        <taxon>Toxocaridae</taxon>
        <taxon>Toxocara</taxon>
    </lineage>
</organism>
<keyword evidence="6 22" id="KW-0812">Transmembrane</keyword>
<evidence type="ECO:0000256" key="1">
    <source>
        <dbReference type="ARBA" id="ARBA00004651"/>
    </source>
</evidence>
<keyword evidence="13" id="KW-0576">Peroxisome</keyword>
<dbReference type="GO" id="GO:0005778">
    <property type="term" value="C:peroxisomal membrane"/>
    <property type="evidence" value="ECO:0007669"/>
    <property type="project" value="UniProtKB-SubCell"/>
</dbReference>
<evidence type="ECO:0000256" key="11">
    <source>
        <dbReference type="ARBA" id="ARBA00023055"/>
    </source>
</evidence>
<evidence type="ECO:0000256" key="5">
    <source>
        <dbReference type="ARBA" id="ARBA00022598"/>
    </source>
</evidence>
<evidence type="ECO:0000256" key="19">
    <source>
        <dbReference type="ARBA" id="ARBA00060276"/>
    </source>
</evidence>
<evidence type="ECO:0000313" key="26">
    <source>
        <dbReference type="Proteomes" id="UP000050794"/>
    </source>
</evidence>
<feature type="domain" description="AMP-dependent synthetase/ligase" evidence="23">
    <location>
        <begin position="112"/>
        <end position="463"/>
    </location>
</feature>
<evidence type="ECO:0000256" key="15">
    <source>
        <dbReference type="ARBA" id="ARBA00036527"/>
    </source>
</evidence>
<keyword evidence="9" id="KW-0067">ATP-binding</keyword>
<dbReference type="EMBL" id="UYWY01019366">
    <property type="protein sequence ID" value="VDM36711.1"/>
    <property type="molecule type" value="Genomic_DNA"/>
</dbReference>
<dbReference type="InterPro" id="IPR042099">
    <property type="entry name" value="ANL_N_sf"/>
</dbReference>
<dbReference type="InterPro" id="IPR025110">
    <property type="entry name" value="AMP-bd_C"/>
</dbReference>
<name>A0A183UAN0_TOXCA</name>
<proteinExistence type="inferred from homology"/>
<evidence type="ECO:0000256" key="7">
    <source>
        <dbReference type="ARBA" id="ARBA00022741"/>
    </source>
</evidence>
<dbReference type="InterPro" id="IPR000873">
    <property type="entry name" value="AMP-dep_synth/lig_dom"/>
</dbReference>
<keyword evidence="5" id="KW-0436">Ligase</keyword>
<dbReference type="GO" id="GO:0004467">
    <property type="term" value="F:long-chain fatty acid-CoA ligase activity"/>
    <property type="evidence" value="ECO:0007669"/>
    <property type="project" value="UniProtKB-EC"/>
</dbReference>
<evidence type="ECO:0000256" key="21">
    <source>
        <dbReference type="ARBA" id="ARBA00078285"/>
    </source>
</evidence>
<dbReference type="InterPro" id="IPR045851">
    <property type="entry name" value="AMP-bd_C_sf"/>
</dbReference>
<evidence type="ECO:0000256" key="8">
    <source>
        <dbReference type="ARBA" id="ARBA00022832"/>
    </source>
</evidence>
<feature type="domain" description="AMP-binding enzyme C-terminal" evidence="24">
    <location>
        <begin position="549"/>
        <end position="629"/>
    </location>
</feature>
<dbReference type="EC" id="6.2.1.3" evidence="14"/>
<keyword evidence="11" id="KW-0445">Lipid transport</keyword>
<dbReference type="AlphaFoldDB" id="A0A183UAN0"/>
<evidence type="ECO:0000256" key="16">
    <source>
        <dbReference type="ARBA" id="ARBA00041297"/>
    </source>
</evidence>
<dbReference type="Pfam" id="PF13193">
    <property type="entry name" value="AMP-binding_C"/>
    <property type="match status" value="1"/>
</dbReference>